<keyword evidence="11" id="KW-1185">Reference proteome</keyword>
<dbReference type="PANTHER" id="PTHR13246:SF1">
    <property type="entry name" value="CYTOSOLIC ENDO-BETA-N-ACETYLGLUCOSAMINIDASE"/>
    <property type="match status" value="1"/>
</dbReference>
<evidence type="ECO:0000259" key="8">
    <source>
        <dbReference type="Pfam" id="PF03644"/>
    </source>
</evidence>
<reference evidence="10" key="1">
    <citation type="submission" date="2025-08" db="UniProtKB">
        <authorList>
            <consortium name="Ensembl"/>
        </authorList>
    </citation>
    <scope>IDENTIFICATION</scope>
</reference>
<evidence type="ECO:0000256" key="5">
    <source>
        <dbReference type="ARBA" id="ARBA00022801"/>
    </source>
</evidence>
<dbReference type="GeneTree" id="ENSGT00390000018512"/>
<evidence type="ECO:0000256" key="4">
    <source>
        <dbReference type="ARBA" id="ARBA00022490"/>
    </source>
</evidence>
<organism evidence="10 11">
    <name type="scientific">Gadus morhua</name>
    <name type="common">Atlantic cod</name>
    <dbReference type="NCBI Taxonomy" id="8049"/>
    <lineage>
        <taxon>Eukaryota</taxon>
        <taxon>Metazoa</taxon>
        <taxon>Chordata</taxon>
        <taxon>Craniata</taxon>
        <taxon>Vertebrata</taxon>
        <taxon>Euteleostomi</taxon>
        <taxon>Actinopterygii</taxon>
        <taxon>Neopterygii</taxon>
        <taxon>Teleostei</taxon>
        <taxon>Neoteleostei</taxon>
        <taxon>Acanthomorphata</taxon>
        <taxon>Zeiogadaria</taxon>
        <taxon>Gadariae</taxon>
        <taxon>Gadiformes</taxon>
        <taxon>Gadoidei</taxon>
        <taxon>Gadidae</taxon>
        <taxon>Gadus</taxon>
    </lineage>
</organism>
<evidence type="ECO:0000256" key="2">
    <source>
        <dbReference type="ARBA" id="ARBA00007849"/>
    </source>
</evidence>
<evidence type="ECO:0000313" key="10">
    <source>
        <dbReference type="Ensembl" id="ENSGMOP00000002365.2"/>
    </source>
</evidence>
<dbReference type="EC" id="3.2.1.96" evidence="3"/>
<proteinExistence type="inferred from homology"/>
<feature type="domain" description="Cytosolic endo-beta-N-acetylglucosaminidase C-terminal" evidence="9">
    <location>
        <begin position="511"/>
        <end position="625"/>
    </location>
</feature>
<dbReference type="InterPro" id="IPR057882">
    <property type="entry name" value="ENGase_C"/>
</dbReference>
<comment type="catalytic activity">
    <reaction evidence="7">
        <text>an N(4)-(oligosaccharide-(1-&gt;3)-[oligosaccharide-(1-&gt;6)]-beta-D-Man-(1-&gt;4)-beta-D-GlcNAc-(1-&gt;4)-alpha-D-GlcNAc)-L-asparaginyl-[protein] + H2O = an oligosaccharide-(1-&gt;3)-[oligosaccharide-(1-&gt;6)]-beta-D-Man-(1-&gt;4)-D-GlcNAc + N(4)-(N-acetyl-beta-D-glucosaminyl)-L-asparaginyl-[protein]</text>
        <dbReference type="Rhea" id="RHEA:73067"/>
        <dbReference type="Rhea" id="RHEA-COMP:12603"/>
        <dbReference type="Rhea" id="RHEA-COMP:18176"/>
        <dbReference type="ChEBI" id="CHEBI:15377"/>
        <dbReference type="ChEBI" id="CHEBI:132248"/>
        <dbReference type="ChEBI" id="CHEBI:192714"/>
        <dbReference type="ChEBI" id="CHEBI:192715"/>
        <dbReference type="EC" id="3.2.1.96"/>
    </reaction>
</comment>
<keyword evidence="6" id="KW-0326">Glycosidase</keyword>
<comment type="similarity">
    <text evidence="2">Belongs to the glycosyl hydrolase 85 family.</text>
</comment>
<evidence type="ECO:0000256" key="7">
    <source>
        <dbReference type="ARBA" id="ARBA00034414"/>
    </source>
</evidence>
<dbReference type="AlphaFoldDB" id="A0A8C4YZB9"/>
<evidence type="ECO:0000313" key="11">
    <source>
        <dbReference type="Proteomes" id="UP000694546"/>
    </source>
</evidence>
<protein>
    <recommendedName>
        <fullName evidence="3">mannosyl-glycoprotein endo-beta-N-acetylglucosaminidase</fullName>
        <ecNumber evidence="3">3.2.1.96</ecNumber>
    </recommendedName>
</protein>
<evidence type="ECO:0000256" key="3">
    <source>
        <dbReference type="ARBA" id="ARBA00012566"/>
    </source>
</evidence>
<dbReference type="Pfam" id="PF25529">
    <property type="entry name" value="Ig_ENGASE1_C"/>
    <property type="match status" value="1"/>
</dbReference>
<dbReference type="Pfam" id="PF03644">
    <property type="entry name" value="Glyco_hydro_85"/>
    <property type="match status" value="1"/>
</dbReference>
<feature type="domain" description="Cytosolic endo-beta-N-acetylglucosaminidase TIM barrel" evidence="8">
    <location>
        <begin position="96"/>
        <end position="379"/>
    </location>
</feature>
<dbReference type="GO" id="GO:0005829">
    <property type="term" value="C:cytosol"/>
    <property type="evidence" value="ECO:0007669"/>
    <property type="project" value="UniProtKB-SubCell"/>
</dbReference>
<accession>A0A8C4YZB9</accession>
<dbReference type="CDD" id="cd06547">
    <property type="entry name" value="GH85_ENGase"/>
    <property type="match status" value="1"/>
</dbReference>
<gene>
    <name evidence="10" type="primary">engase</name>
</gene>
<evidence type="ECO:0000256" key="1">
    <source>
        <dbReference type="ARBA" id="ARBA00004514"/>
    </source>
</evidence>
<comment type="subcellular location">
    <subcellularLocation>
        <location evidence="1">Cytoplasm</location>
        <location evidence="1">Cytosol</location>
    </subcellularLocation>
</comment>
<sequence length="634" mass="70998">MFRHVSSRPESCLDHSDSDAHEFVTFRPSSLPEQHYAPSTSEPLSSGLRTLSELLSWGRSSASPLDVATVPLAARDPPLATSGHRTLVSHDMMGGYLDDRFVQGTESEAPYAFYHWQHIDIFNYFTHNLVTVPPAVWINAAHRHGVLVMGTFITEWTEGAAVCEAFLTDEESYRQVADRLVQISHYHGFDGWLVNIENSLSKGAVRNTPLFLRYLTDQMHLRRPGSLVIWYDSVLEDGKLEWQNELNTRNRIFFDACDGLFTNYNWTESSLEAMGSMAAEDAALGGRRADVYVGVDVFARGEVVGGMLDTNKALKLIRKHNFSAAIFAPGWVYETIPDKTSFRLHQDKFWALLSDWLEPHRSTTTLPFVSSFCQGFGKALYWRGQLEKRGGWFNLSAQELQPLYGQEALRARAPPEEEGGGLRARGCPEEAWSGGSSLLLEGQLAAAEPPGVGFRWVPHKGRPSCSLPLPPPHLQDCELREVLVWVQREQPHDVAFSCRLGEVMVLDQAGLQAPREAVRGVCIEDVVWHRAPGGALRLSATLRWSFPPRLWRYFHLSWRRLRGPGPRGQAGPPVPLGRAYSTLFRLTELEVPGPPARVELRVEPVLKEGLLVPEALWGRRSLSYSGPVETSGDQ</sequence>
<keyword evidence="5" id="KW-0378">Hydrolase</keyword>
<dbReference type="Ensembl" id="ENSGMOT00000002445.2">
    <property type="protein sequence ID" value="ENSGMOP00000002365.2"/>
    <property type="gene ID" value="ENSGMOG00000002213.2"/>
</dbReference>
<dbReference type="InterPro" id="IPR032979">
    <property type="entry name" value="ENGase"/>
</dbReference>
<dbReference type="InterPro" id="IPR005201">
    <property type="entry name" value="TIM_ENGase"/>
</dbReference>
<dbReference type="GO" id="GO:0033925">
    <property type="term" value="F:mannosyl-glycoprotein endo-beta-N-acetylglucosaminidase activity"/>
    <property type="evidence" value="ECO:0007669"/>
    <property type="project" value="UniProtKB-EC"/>
</dbReference>
<dbReference type="Proteomes" id="UP000694546">
    <property type="component" value="Chromosome 2"/>
</dbReference>
<evidence type="ECO:0000259" key="9">
    <source>
        <dbReference type="Pfam" id="PF25529"/>
    </source>
</evidence>
<name>A0A8C4YZB9_GADMO</name>
<dbReference type="PANTHER" id="PTHR13246">
    <property type="entry name" value="ENDO BETA N-ACETYLGLUCOSAMINIDASE"/>
    <property type="match status" value="1"/>
</dbReference>
<evidence type="ECO:0000256" key="6">
    <source>
        <dbReference type="ARBA" id="ARBA00023295"/>
    </source>
</evidence>
<reference evidence="10" key="2">
    <citation type="submission" date="2025-09" db="UniProtKB">
        <authorList>
            <consortium name="Ensembl"/>
        </authorList>
    </citation>
    <scope>IDENTIFICATION</scope>
</reference>
<keyword evidence="4" id="KW-0963">Cytoplasm</keyword>
<dbReference type="Gene3D" id="3.20.20.80">
    <property type="entry name" value="Glycosidases"/>
    <property type="match status" value="1"/>
</dbReference>